<feature type="compositionally biased region" description="Polar residues" evidence="1">
    <location>
        <begin position="1"/>
        <end position="13"/>
    </location>
</feature>
<sequence length="150" mass="16618">MQLTPVENHSITPKRTPGVGISTASKMNDMQHFCHPTKVSQVRDEVKAVLRRRKRSSVPGGAKSHLHAKLVKNFMDRMGKLVESGAWMNASEQRGASKMTQQSSSAVPNPVHLGSSSFFSPSFQWPWAGDGACDNWSKPRSKRPPLEMPH</sequence>
<dbReference type="AlphaFoldDB" id="Q6ILW4"/>
<gene>
    <name evidence="2" type="ORF">HDC08231</name>
</gene>
<reference evidence="2" key="1">
    <citation type="journal article" date="2003" name="Genome Biol.">
        <title>An integrated gene annotation and transcriptional profiling approach towards the full gene content of the Drosophila genome.</title>
        <authorList>
            <person name="Hild M."/>
            <person name="Beckmann B."/>
            <person name="Haas S.A."/>
            <person name="Koch B."/>
            <person name="Solovyev V."/>
            <person name="Busold C."/>
            <person name="Fellenberg K."/>
            <person name="Boutros M."/>
            <person name="Vingron M."/>
            <person name="Sauer F."/>
            <person name="Hoheisel J.D."/>
            <person name="Paro R."/>
        </authorList>
    </citation>
    <scope>NUCLEOTIDE SEQUENCE</scope>
</reference>
<accession>Q6ILW4</accession>
<name>Q6ILW4_DROME</name>
<feature type="region of interest" description="Disordered" evidence="1">
    <location>
        <begin position="1"/>
        <end position="20"/>
    </location>
</feature>
<proteinExistence type="predicted"/>
<organism evidence="2">
    <name type="scientific">Drosophila melanogaster</name>
    <name type="common">Fruit fly</name>
    <dbReference type="NCBI Taxonomy" id="7227"/>
    <lineage>
        <taxon>Eukaryota</taxon>
        <taxon>Metazoa</taxon>
        <taxon>Ecdysozoa</taxon>
        <taxon>Arthropoda</taxon>
        <taxon>Hexapoda</taxon>
        <taxon>Insecta</taxon>
        <taxon>Pterygota</taxon>
        <taxon>Neoptera</taxon>
        <taxon>Endopterygota</taxon>
        <taxon>Diptera</taxon>
        <taxon>Brachycera</taxon>
        <taxon>Muscomorpha</taxon>
        <taxon>Ephydroidea</taxon>
        <taxon>Drosophilidae</taxon>
        <taxon>Drosophila</taxon>
        <taxon>Sophophora</taxon>
    </lineage>
</organism>
<dbReference type="EMBL" id="BK001902">
    <property type="protein sequence ID" value="DAA02748.1"/>
    <property type="molecule type" value="Genomic_DNA"/>
</dbReference>
<evidence type="ECO:0000313" key="2">
    <source>
        <dbReference type="EMBL" id="DAA02748.1"/>
    </source>
</evidence>
<evidence type="ECO:0000256" key="1">
    <source>
        <dbReference type="SAM" id="MobiDB-lite"/>
    </source>
</evidence>
<protein>
    <submittedName>
        <fullName evidence="2">HDC08231</fullName>
    </submittedName>
</protein>